<keyword evidence="2" id="KW-0805">Transcription regulation</keyword>
<dbReference type="Proteomes" id="UP000613160">
    <property type="component" value="Unassembled WGS sequence"/>
</dbReference>
<dbReference type="Gene3D" id="1.10.10.10">
    <property type="entry name" value="Winged helix-like DNA-binding domain superfamily/Winged helix DNA-binding domain"/>
    <property type="match status" value="1"/>
</dbReference>
<comment type="similarity">
    <text evidence="1">Belongs to the LysR transcriptional regulatory family.</text>
</comment>
<protein>
    <submittedName>
        <fullName evidence="6">LysR family transcriptional regulator</fullName>
    </submittedName>
</protein>
<reference evidence="6" key="1">
    <citation type="journal article" date="2014" name="Int. J. Syst. Evol. Microbiol.">
        <title>Complete genome sequence of Corynebacterium casei LMG S-19264T (=DSM 44701T), isolated from a smear-ripened cheese.</title>
        <authorList>
            <consortium name="US DOE Joint Genome Institute (JGI-PGF)"/>
            <person name="Walter F."/>
            <person name="Albersmeier A."/>
            <person name="Kalinowski J."/>
            <person name="Ruckert C."/>
        </authorList>
    </citation>
    <scope>NUCLEOTIDE SEQUENCE</scope>
    <source>
        <strain evidence="6">CGMCC 1.15493</strain>
    </source>
</reference>
<evidence type="ECO:0000256" key="3">
    <source>
        <dbReference type="ARBA" id="ARBA00023125"/>
    </source>
</evidence>
<dbReference type="GO" id="GO:0003677">
    <property type="term" value="F:DNA binding"/>
    <property type="evidence" value="ECO:0007669"/>
    <property type="project" value="UniProtKB-KW"/>
</dbReference>
<dbReference type="InterPro" id="IPR000847">
    <property type="entry name" value="LysR_HTH_N"/>
</dbReference>
<evidence type="ECO:0000256" key="1">
    <source>
        <dbReference type="ARBA" id="ARBA00009437"/>
    </source>
</evidence>
<evidence type="ECO:0000256" key="2">
    <source>
        <dbReference type="ARBA" id="ARBA00023015"/>
    </source>
</evidence>
<keyword evidence="7" id="KW-1185">Reference proteome</keyword>
<dbReference type="InterPro" id="IPR036388">
    <property type="entry name" value="WH-like_DNA-bd_sf"/>
</dbReference>
<name>A0A916YCF1_9HYPH</name>
<evidence type="ECO:0000313" key="7">
    <source>
        <dbReference type="Proteomes" id="UP000613160"/>
    </source>
</evidence>
<reference evidence="6" key="2">
    <citation type="submission" date="2020-09" db="EMBL/GenBank/DDBJ databases">
        <authorList>
            <person name="Sun Q."/>
            <person name="Zhou Y."/>
        </authorList>
    </citation>
    <scope>NUCLEOTIDE SEQUENCE</scope>
    <source>
        <strain evidence="6">CGMCC 1.15493</strain>
    </source>
</reference>
<evidence type="ECO:0000259" key="5">
    <source>
        <dbReference type="PROSITE" id="PS50931"/>
    </source>
</evidence>
<dbReference type="SUPFAM" id="SSF53850">
    <property type="entry name" value="Periplasmic binding protein-like II"/>
    <property type="match status" value="1"/>
</dbReference>
<dbReference type="CDD" id="cd08414">
    <property type="entry name" value="PBP2_LTTR_aromatics_like"/>
    <property type="match status" value="1"/>
</dbReference>
<dbReference type="Pfam" id="PF03466">
    <property type="entry name" value="LysR_substrate"/>
    <property type="match status" value="1"/>
</dbReference>
<evidence type="ECO:0000313" key="6">
    <source>
        <dbReference type="EMBL" id="GGD39986.1"/>
    </source>
</evidence>
<dbReference type="RefSeq" id="WP_188855014.1">
    <property type="nucleotide sequence ID" value="NZ_BMJJ01000016.1"/>
</dbReference>
<dbReference type="FunFam" id="1.10.10.10:FF:000001">
    <property type="entry name" value="LysR family transcriptional regulator"/>
    <property type="match status" value="1"/>
</dbReference>
<evidence type="ECO:0000256" key="4">
    <source>
        <dbReference type="ARBA" id="ARBA00023163"/>
    </source>
</evidence>
<dbReference type="PANTHER" id="PTHR30346">
    <property type="entry name" value="TRANSCRIPTIONAL DUAL REGULATOR HCAR-RELATED"/>
    <property type="match status" value="1"/>
</dbReference>
<organism evidence="6 7">
    <name type="scientific">Aureimonas glaciei</name>
    <dbReference type="NCBI Taxonomy" id="1776957"/>
    <lineage>
        <taxon>Bacteria</taxon>
        <taxon>Pseudomonadati</taxon>
        <taxon>Pseudomonadota</taxon>
        <taxon>Alphaproteobacteria</taxon>
        <taxon>Hyphomicrobiales</taxon>
        <taxon>Aurantimonadaceae</taxon>
        <taxon>Aureimonas</taxon>
    </lineage>
</organism>
<proteinExistence type="inferred from homology"/>
<keyword evidence="4" id="KW-0804">Transcription</keyword>
<accession>A0A916YCF1</accession>
<keyword evidence="3" id="KW-0238">DNA-binding</keyword>
<dbReference type="EMBL" id="BMJJ01000016">
    <property type="protein sequence ID" value="GGD39986.1"/>
    <property type="molecule type" value="Genomic_DNA"/>
</dbReference>
<feature type="domain" description="HTH lysR-type" evidence="5">
    <location>
        <begin position="1"/>
        <end position="58"/>
    </location>
</feature>
<dbReference type="PROSITE" id="PS50931">
    <property type="entry name" value="HTH_LYSR"/>
    <property type="match status" value="1"/>
</dbReference>
<dbReference type="Gene3D" id="3.40.190.10">
    <property type="entry name" value="Periplasmic binding protein-like II"/>
    <property type="match status" value="2"/>
</dbReference>
<dbReference type="PANTHER" id="PTHR30346:SF0">
    <property type="entry name" value="HCA OPERON TRANSCRIPTIONAL ACTIVATOR HCAR"/>
    <property type="match status" value="1"/>
</dbReference>
<dbReference type="GO" id="GO:0032993">
    <property type="term" value="C:protein-DNA complex"/>
    <property type="evidence" value="ECO:0007669"/>
    <property type="project" value="TreeGrafter"/>
</dbReference>
<gene>
    <name evidence="6" type="ORF">GCM10011335_48320</name>
</gene>
<sequence>MDRRRLTSFVAVAEELHFNRAAVRCHISQSALSQQLAQLEEGLGVQLLSRTKRHVSLTRAGEVFLHEARKILRSMDGAAVMAKQAEAGMIGRLRIGTTTPALFIALPELVRAFRVKAPRVSVSVHPMTTAEQEIALHRGDIDVGIVHTPIEDKTLACREMMTMPFDVVLSSENPLAGVSRLRLKDLAGENFILFPRQIGPQLYDSVIGLCLQEGFSPRTIVEATPAQAIVGLAACNVGVGFVASRLQHFQRPLVAYRRLEGPAPFFTMGIAHLPQGVTTTVEEFVALATT</sequence>
<dbReference type="Pfam" id="PF00126">
    <property type="entry name" value="HTH_1"/>
    <property type="match status" value="1"/>
</dbReference>
<dbReference type="GO" id="GO:0003700">
    <property type="term" value="F:DNA-binding transcription factor activity"/>
    <property type="evidence" value="ECO:0007669"/>
    <property type="project" value="InterPro"/>
</dbReference>
<dbReference type="AlphaFoldDB" id="A0A916YCF1"/>
<dbReference type="PRINTS" id="PR00039">
    <property type="entry name" value="HTHLYSR"/>
</dbReference>
<dbReference type="InterPro" id="IPR036390">
    <property type="entry name" value="WH_DNA-bd_sf"/>
</dbReference>
<dbReference type="SUPFAM" id="SSF46785">
    <property type="entry name" value="Winged helix' DNA-binding domain"/>
    <property type="match status" value="1"/>
</dbReference>
<dbReference type="InterPro" id="IPR005119">
    <property type="entry name" value="LysR_subst-bd"/>
</dbReference>
<comment type="caution">
    <text evidence="6">The sequence shown here is derived from an EMBL/GenBank/DDBJ whole genome shotgun (WGS) entry which is preliminary data.</text>
</comment>